<accession>A0A316FM21</accession>
<dbReference type="Proteomes" id="UP000245790">
    <property type="component" value="Unassembled WGS sequence"/>
</dbReference>
<evidence type="ECO:0000313" key="3">
    <source>
        <dbReference type="Proteomes" id="UP000245790"/>
    </source>
</evidence>
<dbReference type="Pfam" id="PF13401">
    <property type="entry name" value="AAA_22"/>
    <property type="match status" value="1"/>
</dbReference>
<dbReference type="SUPFAM" id="SSF52540">
    <property type="entry name" value="P-loop containing nucleoside triphosphate hydrolases"/>
    <property type="match status" value="1"/>
</dbReference>
<dbReference type="Gene3D" id="3.40.50.300">
    <property type="entry name" value="P-loop containing nucleotide triphosphate hydrolases"/>
    <property type="match status" value="1"/>
</dbReference>
<reference evidence="2 3" key="1">
    <citation type="submission" date="2018-05" db="EMBL/GenBank/DDBJ databases">
        <title>Genomic Encyclopedia of Type Strains, Phase IV (KMG-IV): sequencing the most valuable type-strain genomes for metagenomic binning, comparative biology and taxonomic classification.</title>
        <authorList>
            <person name="Goeker M."/>
        </authorList>
    </citation>
    <scope>NUCLEOTIDE SEQUENCE [LARGE SCALE GENOMIC DNA]</scope>
    <source>
        <strain evidence="2 3">DSM 25350</strain>
    </source>
</reference>
<dbReference type="InterPro" id="IPR027417">
    <property type="entry name" value="P-loop_NTPase"/>
</dbReference>
<organism evidence="2 3">
    <name type="scientific">Pleionea mediterranea</name>
    <dbReference type="NCBI Taxonomy" id="523701"/>
    <lineage>
        <taxon>Bacteria</taxon>
        <taxon>Pseudomonadati</taxon>
        <taxon>Pseudomonadota</taxon>
        <taxon>Gammaproteobacteria</taxon>
        <taxon>Oceanospirillales</taxon>
        <taxon>Pleioneaceae</taxon>
        <taxon>Pleionea</taxon>
    </lineage>
</organism>
<gene>
    <name evidence="2" type="ORF">C8D97_10790</name>
</gene>
<dbReference type="OrthoDB" id="9780149at2"/>
<sequence>MYDSYYKLKGKPFQLAPDPFFFFGSSTHKRALAYLRYGLSQGEGFIIVTGDVGTGKSTLVRTLFGSLENKKDIVAGELVNTQLDSADILRMVAATFGLAHKSSEKTSLIKNLENFFISRQREGKRCMLVVDEAQNLPLESLEELRMLSNLHCDGKTLLQIFLLGQSEFRENLAVPHLEQVRQRITASYHLAHLSAEETQAYIEHRLKKVDWSDNPVFTAEAYQQIFEFTEGIPRRINTICDRLLLYGFLEEKHRIDGEIVNTVAEEIAIEQPDVVKDKQAPETISGKRSASKPIETGSELEKRLMMLEAEMDVLKKRFKKEREYMRKIVQISLNFDDED</sequence>
<comment type="caution">
    <text evidence="2">The sequence shown here is derived from an EMBL/GenBank/DDBJ whole genome shotgun (WGS) entry which is preliminary data.</text>
</comment>
<keyword evidence="3" id="KW-1185">Reference proteome</keyword>
<dbReference type="AlphaFoldDB" id="A0A316FM21"/>
<dbReference type="PANTHER" id="PTHR35894:SF1">
    <property type="entry name" value="PHOSPHORIBULOKINASE _ URIDINE KINASE FAMILY"/>
    <property type="match status" value="1"/>
</dbReference>
<dbReference type="InterPro" id="IPR017466">
    <property type="entry name" value="XrtA-assoc_ATPase-like"/>
</dbReference>
<dbReference type="NCBIfam" id="TIGR03015">
    <property type="entry name" value="pepcterm_ATPase"/>
    <property type="match status" value="1"/>
</dbReference>
<dbReference type="InterPro" id="IPR052026">
    <property type="entry name" value="ExeA_AAA_ATPase_DNA-bind"/>
</dbReference>
<evidence type="ECO:0000259" key="1">
    <source>
        <dbReference type="Pfam" id="PF13401"/>
    </source>
</evidence>
<proteinExistence type="predicted"/>
<dbReference type="EMBL" id="QGGU01000007">
    <property type="protein sequence ID" value="PWK49928.1"/>
    <property type="molecule type" value="Genomic_DNA"/>
</dbReference>
<evidence type="ECO:0000313" key="2">
    <source>
        <dbReference type="EMBL" id="PWK49928.1"/>
    </source>
</evidence>
<name>A0A316FM21_9GAMM</name>
<feature type="domain" description="ORC1/DEAH AAA+ ATPase" evidence="1">
    <location>
        <begin position="41"/>
        <end position="171"/>
    </location>
</feature>
<dbReference type="RefSeq" id="WP_109763714.1">
    <property type="nucleotide sequence ID" value="NZ_QGGU01000007.1"/>
</dbReference>
<protein>
    <submittedName>
        <fullName evidence="2">Putative secretion ATPase (PEP-CTERM system associated)</fullName>
    </submittedName>
</protein>
<dbReference type="PANTHER" id="PTHR35894">
    <property type="entry name" value="GENERAL SECRETION PATHWAY PROTEIN A-RELATED"/>
    <property type="match status" value="1"/>
</dbReference>
<dbReference type="GO" id="GO:0016887">
    <property type="term" value="F:ATP hydrolysis activity"/>
    <property type="evidence" value="ECO:0007669"/>
    <property type="project" value="InterPro"/>
</dbReference>
<dbReference type="InterPro" id="IPR049945">
    <property type="entry name" value="AAA_22"/>
</dbReference>